<dbReference type="OrthoDB" id="8479417at2"/>
<dbReference type="Pfam" id="PF04237">
    <property type="entry name" value="YjbR"/>
    <property type="match status" value="1"/>
</dbReference>
<dbReference type="AlphaFoldDB" id="A0A518EVQ5"/>
<organism evidence="1 2">
    <name type="scientific">Saltatorellus ferox</name>
    <dbReference type="NCBI Taxonomy" id="2528018"/>
    <lineage>
        <taxon>Bacteria</taxon>
        <taxon>Pseudomonadati</taxon>
        <taxon>Planctomycetota</taxon>
        <taxon>Planctomycetia</taxon>
        <taxon>Planctomycetia incertae sedis</taxon>
        <taxon>Saltatorellus</taxon>
    </lineage>
</organism>
<proteinExistence type="predicted"/>
<gene>
    <name evidence="1" type="ORF">Poly30_37090</name>
</gene>
<dbReference type="SUPFAM" id="SSF142906">
    <property type="entry name" value="YjbR-like"/>
    <property type="match status" value="1"/>
</dbReference>
<dbReference type="RefSeq" id="WP_145200358.1">
    <property type="nucleotide sequence ID" value="NZ_CP036434.1"/>
</dbReference>
<name>A0A518EVQ5_9BACT</name>
<protein>
    <recommendedName>
        <fullName evidence="3">MmcQ/YjbR family DNA-binding protein</fullName>
    </recommendedName>
</protein>
<sequence>MVPRTPKAHPQREAFLAFALTLPEAWEDFPWGESVAKVKKKVFVFFGVELSGALKLCVKLPASGREALELDEAEPAGYGLGKSGWVVIEYGPKEKADPDQVRDWILESYCAVAPKALAAQVE</sequence>
<dbReference type="EMBL" id="CP036434">
    <property type="protein sequence ID" value="QDV08173.1"/>
    <property type="molecule type" value="Genomic_DNA"/>
</dbReference>
<dbReference type="InterPro" id="IPR058532">
    <property type="entry name" value="YjbR/MT2646/Rv2570-like"/>
</dbReference>
<evidence type="ECO:0000313" key="2">
    <source>
        <dbReference type="Proteomes" id="UP000320390"/>
    </source>
</evidence>
<dbReference type="InterPro" id="IPR038056">
    <property type="entry name" value="YjbR-like_sf"/>
</dbReference>
<evidence type="ECO:0008006" key="3">
    <source>
        <dbReference type="Google" id="ProtNLM"/>
    </source>
</evidence>
<reference evidence="1 2" key="1">
    <citation type="submission" date="2019-02" db="EMBL/GenBank/DDBJ databases">
        <title>Deep-cultivation of Planctomycetes and their phenomic and genomic characterization uncovers novel biology.</title>
        <authorList>
            <person name="Wiegand S."/>
            <person name="Jogler M."/>
            <person name="Boedeker C."/>
            <person name="Pinto D."/>
            <person name="Vollmers J."/>
            <person name="Rivas-Marin E."/>
            <person name="Kohn T."/>
            <person name="Peeters S.H."/>
            <person name="Heuer A."/>
            <person name="Rast P."/>
            <person name="Oberbeckmann S."/>
            <person name="Bunk B."/>
            <person name="Jeske O."/>
            <person name="Meyerdierks A."/>
            <person name="Storesund J.E."/>
            <person name="Kallscheuer N."/>
            <person name="Luecker S."/>
            <person name="Lage O.M."/>
            <person name="Pohl T."/>
            <person name="Merkel B.J."/>
            <person name="Hornburger P."/>
            <person name="Mueller R.-W."/>
            <person name="Bruemmer F."/>
            <person name="Labrenz M."/>
            <person name="Spormann A.M."/>
            <person name="Op den Camp H."/>
            <person name="Overmann J."/>
            <person name="Amann R."/>
            <person name="Jetten M.S.M."/>
            <person name="Mascher T."/>
            <person name="Medema M.H."/>
            <person name="Devos D.P."/>
            <person name="Kaster A.-K."/>
            <person name="Ovreas L."/>
            <person name="Rohde M."/>
            <person name="Galperin M.Y."/>
            <person name="Jogler C."/>
        </authorList>
    </citation>
    <scope>NUCLEOTIDE SEQUENCE [LARGE SCALE GENOMIC DNA]</scope>
    <source>
        <strain evidence="1 2">Poly30</strain>
    </source>
</reference>
<dbReference type="Gene3D" id="3.90.1150.30">
    <property type="match status" value="1"/>
</dbReference>
<keyword evidence="2" id="KW-1185">Reference proteome</keyword>
<dbReference type="Proteomes" id="UP000320390">
    <property type="component" value="Chromosome"/>
</dbReference>
<accession>A0A518EVQ5</accession>
<evidence type="ECO:0000313" key="1">
    <source>
        <dbReference type="EMBL" id="QDV08173.1"/>
    </source>
</evidence>